<reference evidence="1 2" key="1">
    <citation type="journal article" date="2022" name="Allergy">
        <title>Genome assembly and annotation of Periplaneta americana reveal a comprehensive cockroach allergen profile.</title>
        <authorList>
            <person name="Wang L."/>
            <person name="Xiong Q."/>
            <person name="Saelim N."/>
            <person name="Wang L."/>
            <person name="Nong W."/>
            <person name="Wan A.T."/>
            <person name="Shi M."/>
            <person name="Liu X."/>
            <person name="Cao Q."/>
            <person name="Hui J.H.L."/>
            <person name="Sookrung N."/>
            <person name="Leung T.F."/>
            <person name="Tungtrongchitr A."/>
            <person name="Tsui S.K.W."/>
        </authorList>
    </citation>
    <scope>NUCLEOTIDE SEQUENCE [LARGE SCALE GENOMIC DNA]</scope>
    <source>
        <strain evidence="1">PWHHKU_190912</strain>
    </source>
</reference>
<proteinExistence type="predicted"/>
<protein>
    <submittedName>
        <fullName evidence="1">Uncharacterized protein</fullName>
    </submittedName>
</protein>
<gene>
    <name evidence="1" type="ORF">ANN_11270</name>
</gene>
<accession>A0ABQ8T4J3</accession>
<dbReference type="Proteomes" id="UP001148838">
    <property type="component" value="Unassembled WGS sequence"/>
</dbReference>
<comment type="caution">
    <text evidence="1">The sequence shown here is derived from an EMBL/GenBank/DDBJ whole genome shotgun (WGS) entry which is preliminary data.</text>
</comment>
<evidence type="ECO:0000313" key="2">
    <source>
        <dbReference type="Proteomes" id="UP001148838"/>
    </source>
</evidence>
<name>A0ABQ8T4J3_PERAM</name>
<keyword evidence="2" id="KW-1185">Reference proteome</keyword>
<sequence length="142" mass="16466">MSPGSNTEIYSAFAHIGLRENPGQNLNQVFLVLLIGVTTTAEESEITNKLSTGDLRYYHRWNRERRDAVVRSEAKLEDVELKDDRRVRTDGSCVDKNDVYKLMECIPQENSKAKQFYEQTLKEPEVNNDNTVRMYWGSSVRF</sequence>
<evidence type="ECO:0000313" key="1">
    <source>
        <dbReference type="EMBL" id="KAJ4441415.1"/>
    </source>
</evidence>
<organism evidence="1 2">
    <name type="scientific">Periplaneta americana</name>
    <name type="common">American cockroach</name>
    <name type="synonym">Blatta americana</name>
    <dbReference type="NCBI Taxonomy" id="6978"/>
    <lineage>
        <taxon>Eukaryota</taxon>
        <taxon>Metazoa</taxon>
        <taxon>Ecdysozoa</taxon>
        <taxon>Arthropoda</taxon>
        <taxon>Hexapoda</taxon>
        <taxon>Insecta</taxon>
        <taxon>Pterygota</taxon>
        <taxon>Neoptera</taxon>
        <taxon>Polyneoptera</taxon>
        <taxon>Dictyoptera</taxon>
        <taxon>Blattodea</taxon>
        <taxon>Blattoidea</taxon>
        <taxon>Blattidae</taxon>
        <taxon>Blattinae</taxon>
        <taxon>Periplaneta</taxon>
    </lineage>
</organism>
<dbReference type="EMBL" id="JAJSOF020000015">
    <property type="protein sequence ID" value="KAJ4441415.1"/>
    <property type="molecule type" value="Genomic_DNA"/>
</dbReference>